<dbReference type="STRING" id="1182541.W9ZN79"/>
<dbReference type="HOGENOM" id="CLU_076154_0_0_1"/>
<dbReference type="InterPro" id="IPR040922">
    <property type="entry name" value="Ribosomal_mL59_dom"/>
</dbReference>
<reference evidence="3 4" key="1">
    <citation type="submission" date="2013-03" db="EMBL/GenBank/DDBJ databases">
        <title>The Genome Sequence of Capronia coronata CBS 617.96.</title>
        <authorList>
            <consortium name="The Broad Institute Genomics Platform"/>
            <person name="Cuomo C."/>
            <person name="de Hoog S."/>
            <person name="Gorbushina A."/>
            <person name="Walker B."/>
            <person name="Young S.K."/>
            <person name="Zeng Q."/>
            <person name="Gargeya S."/>
            <person name="Fitzgerald M."/>
            <person name="Haas B."/>
            <person name="Abouelleil A."/>
            <person name="Allen A.W."/>
            <person name="Alvarado L."/>
            <person name="Arachchi H.M."/>
            <person name="Berlin A.M."/>
            <person name="Chapman S.B."/>
            <person name="Gainer-Dewar J."/>
            <person name="Goldberg J."/>
            <person name="Griggs A."/>
            <person name="Gujja S."/>
            <person name="Hansen M."/>
            <person name="Howarth C."/>
            <person name="Imamovic A."/>
            <person name="Ireland A."/>
            <person name="Larimer J."/>
            <person name="McCowan C."/>
            <person name="Murphy C."/>
            <person name="Pearson M."/>
            <person name="Poon T.W."/>
            <person name="Priest M."/>
            <person name="Roberts A."/>
            <person name="Saif S."/>
            <person name="Shea T."/>
            <person name="Sisk P."/>
            <person name="Sykes S."/>
            <person name="Wortman J."/>
            <person name="Nusbaum C."/>
            <person name="Birren B."/>
        </authorList>
    </citation>
    <scope>NUCLEOTIDE SEQUENCE [LARGE SCALE GENOMIC DNA]</scope>
    <source>
        <strain evidence="3 4">CBS 617.96</strain>
    </source>
</reference>
<feature type="compositionally biased region" description="Low complexity" evidence="1">
    <location>
        <begin position="94"/>
        <end position="107"/>
    </location>
</feature>
<evidence type="ECO:0000313" key="4">
    <source>
        <dbReference type="Proteomes" id="UP000019484"/>
    </source>
</evidence>
<protein>
    <recommendedName>
        <fullName evidence="2">Large ribosomal subunit protein mL59 domain-containing protein</fullName>
    </recommendedName>
</protein>
<name>W9ZN79_9EURO</name>
<dbReference type="GO" id="GO:0005762">
    <property type="term" value="C:mitochondrial large ribosomal subunit"/>
    <property type="evidence" value="ECO:0007669"/>
    <property type="project" value="InterPro"/>
</dbReference>
<dbReference type="InterPro" id="IPR037507">
    <property type="entry name" value="Ribosomal_mL59"/>
</dbReference>
<dbReference type="AlphaFoldDB" id="W9ZN79"/>
<dbReference type="Pfam" id="PF18126">
    <property type="entry name" value="Mitoc_mL59"/>
    <property type="match status" value="1"/>
</dbReference>
<keyword evidence="4" id="KW-1185">Reference proteome</keyword>
<dbReference type="OrthoDB" id="18529at2759"/>
<dbReference type="GeneID" id="19155952"/>
<sequence length="219" mass="24324">MAEAALQKINLPSRLVTFFARYPPQVYSAKFTGAKIPLTRKEAKEAAIANGAVLKTQKTSVPKPTTETSAVSSSETQEAVSSSTDEITIPTPSPASSSSETNLSSNPFLPRKNPITGRWAGAKIGLRRQAELFKLAKKYGIEELLPPSRKSTSFKEARLLERGLRVRGTGEGQRVKGHKWERHVGANLDKRRTAMENMPELVREWKQRGHGRGWKKYPK</sequence>
<dbReference type="EMBL" id="AMWN01000001">
    <property type="protein sequence ID" value="EXJ95924.1"/>
    <property type="molecule type" value="Genomic_DNA"/>
</dbReference>
<dbReference type="Proteomes" id="UP000019484">
    <property type="component" value="Unassembled WGS sequence"/>
</dbReference>
<evidence type="ECO:0000313" key="3">
    <source>
        <dbReference type="EMBL" id="EXJ95924.1"/>
    </source>
</evidence>
<gene>
    <name evidence="3" type="ORF">A1O1_01049</name>
</gene>
<dbReference type="PANTHER" id="PTHR28041">
    <property type="entry name" value="54S RIBOSOMAL PROTEIN L25, MITOCHONDRIAL"/>
    <property type="match status" value="1"/>
</dbReference>
<dbReference type="PANTHER" id="PTHR28041:SF1">
    <property type="entry name" value="LARGE RIBOSOMAL SUBUNIT PROTEIN ML59"/>
    <property type="match status" value="1"/>
</dbReference>
<dbReference type="RefSeq" id="XP_007720153.1">
    <property type="nucleotide sequence ID" value="XM_007721963.1"/>
</dbReference>
<organism evidence="3 4">
    <name type="scientific">Capronia coronata CBS 617.96</name>
    <dbReference type="NCBI Taxonomy" id="1182541"/>
    <lineage>
        <taxon>Eukaryota</taxon>
        <taxon>Fungi</taxon>
        <taxon>Dikarya</taxon>
        <taxon>Ascomycota</taxon>
        <taxon>Pezizomycotina</taxon>
        <taxon>Eurotiomycetes</taxon>
        <taxon>Chaetothyriomycetidae</taxon>
        <taxon>Chaetothyriales</taxon>
        <taxon>Herpotrichiellaceae</taxon>
        <taxon>Capronia</taxon>
    </lineage>
</organism>
<evidence type="ECO:0000256" key="1">
    <source>
        <dbReference type="SAM" id="MobiDB-lite"/>
    </source>
</evidence>
<proteinExistence type="predicted"/>
<feature type="domain" description="Large ribosomal subunit protein mL59" evidence="2">
    <location>
        <begin position="14"/>
        <end position="207"/>
    </location>
</feature>
<evidence type="ECO:0000259" key="2">
    <source>
        <dbReference type="Pfam" id="PF18126"/>
    </source>
</evidence>
<dbReference type="GO" id="GO:0003735">
    <property type="term" value="F:structural constituent of ribosome"/>
    <property type="evidence" value="ECO:0007669"/>
    <property type="project" value="InterPro"/>
</dbReference>
<feature type="compositionally biased region" description="Low complexity" evidence="1">
    <location>
        <begin position="65"/>
        <end position="84"/>
    </location>
</feature>
<dbReference type="eggNOG" id="ENOG502S29G">
    <property type="taxonomic scope" value="Eukaryota"/>
</dbReference>
<accession>W9ZN79</accession>
<feature type="region of interest" description="Disordered" evidence="1">
    <location>
        <begin position="57"/>
        <end position="110"/>
    </location>
</feature>
<comment type="caution">
    <text evidence="3">The sequence shown here is derived from an EMBL/GenBank/DDBJ whole genome shotgun (WGS) entry which is preliminary data.</text>
</comment>